<evidence type="ECO:0000256" key="2">
    <source>
        <dbReference type="ARBA" id="ARBA00022516"/>
    </source>
</evidence>
<dbReference type="InterPro" id="IPR033177">
    <property type="entry name" value="PSD-B"/>
</dbReference>
<keyword evidence="2 12" id="KW-0444">Lipid biosynthesis</keyword>
<dbReference type="EC" id="4.1.1.65" evidence="12"/>
<keyword evidence="9 12" id="KW-0456">Lyase</keyword>
<comment type="caution">
    <text evidence="13">The sequence shown here is derived from an EMBL/GenBank/DDBJ whole genome shotgun (WGS) entry which is preliminary data.</text>
</comment>
<dbReference type="Pfam" id="PF02666">
    <property type="entry name" value="PS_Dcarbxylase"/>
    <property type="match status" value="2"/>
</dbReference>
<feature type="chain" id="PRO_5023565130" description="Phosphatidylserine decarboxylase 1 beta chain" evidence="12">
    <location>
        <begin position="1"/>
        <end position="390"/>
    </location>
</feature>
<feature type="active site" description="Schiff-base intermediate with substrate; via pyruvic acid; for decarboxylase activity" evidence="12">
    <location>
        <position position="391"/>
    </location>
</feature>
<comment type="subunit">
    <text evidence="12">Heterodimer of a large membrane-associated beta subunit and a small pyruvoyl-containing alpha subunit.</text>
</comment>
<gene>
    <name evidence="12" type="primary">PSD1</name>
    <name evidence="13" type="ORF">BZG36_03647</name>
</gene>
<comment type="PTM">
    <text evidence="12">Is synthesized initially as an inactive proenzyme. Formation of the active enzyme involves a self-maturation process in which the active site pyruvoyl group is generated from an internal serine residue via an autocatalytic post-translational modification. Two non-identical subunits are generated from the proenzyme in this reaction, and the pyruvate is formed at the N-terminus of the alpha chain, which is derived from the carboxyl end of the proenzyme. The autoendoproteolytic cleavage occurs by a canonical serine protease mechanism, in which the side chain hydroxyl group of the serine supplies its oxygen atom to form the C-terminus of the beta chain, while the remainder of the serine residue undergoes an oxidative deamination to produce ammonia and the pyruvoyl prosthetic group on the alpha chain. During this reaction, the Ser that is part of the protease active site of the proenzyme becomes the pyruvoyl prosthetic group, which constitutes an essential element of the active site of the mature decarboxylase.</text>
</comment>
<evidence type="ECO:0000313" key="13">
    <source>
        <dbReference type="EMBL" id="OZJ02598.1"/>
    </source>
</evidence>
<comment type="subcellular location">
    <molecule>Phosphatidylserine decarboxylase 1 alpha chain</molecule>
    <subcellularLocation>
        <location evidence="12">Mitochondrion inner membrane</location>
        <topology evidence="12">Peripheral membrane protein</topology>
        <orientation evidence="12">Intermembrane side</orientation>
    </subcellularLocation>
    <text evidence="12">Anchored to the mitochondrial inner membrane through its interaction with the integral membrane beta chain.</text>
</comment>
<accession>A0A261XWA1</accession>
<reference evidence="13 14" key="1">
    <citation type="journal article" date="2017" name="Mycologia">
        <title>Bifiguratus adelaidae, gen. et sp. nov., a new member of Mucoromycotina in endophytic and soil-dwelling habitats.</title>
        <authorList>
            <person name="Torres-Cruz T.J."/>
            <person name="Billingsley Tobias T.L."/>
            <person name="Almatruk M."/>
            <person name="Hesse C."/>
            <person name="Kuske C.R."/>
            <person name="Desiro A."/>
            <person name="Benucci G.M."/>
            <person name="Bonito G."/>
            <person name="Stajich J.E."/>
            <person name="Dunlap C."/>
            <person name="Arnold A.E."/>
            <person name="Porras-Alfaro A."/>
        </authorList>
    </citation>
    <scope>NUCLEOTIDE SEQUENCE [LARGE SCALE GENOMIC DNA]</scope>
    <source>
        <strain evidence="13 14">AZ0501</strain>
    </source>
</reference>
<proteinExistence type="inferred from homology"/>
<comment type="function">
    <text evidence="12">Catalyzes the formation of phosphatidylethanolamine (PtdEtn) from phosphatidylserine (PtdSer). Plays a central role in phospholipid metabolism and in the interorganelle trafficking of phosphatidylserine.</text>
</comment>
<keyword evidence="7 12" id="KW-0472">Membrane</keyword>
<evidence type="ECO:0000256" key="5">
    <source>
        <dbReference type="ARBA" id="ARBA00022989"/>
    </source>
</evidence>
<evidence type="ECO:0000256" key="1">
    <source>
        <dbReference type="ARBA" id="ARBA00005189"/>
    </source>
</evidence>
<comment type="catalytic activity">
    <reaction evidence="12">
        <text>a 1,2-diacyl-sn-glycero-3-phospho-L-serine + H(+) = a 1,2-diacyl-sn-glycero-3-phosphoethanolamine + CO2</text>
        <dbReference type="Rhea" id="RHEA:20828"/>
        <dbReference type="ChEBI" id="CHEBI:15378"/>
        <dbReference type="ChEBI" id="CHEBI:16526"/>
        <dbReference type="ChEBI" id="CHEBI:57262"/>
        <dbReference type="ChEBI" id="CHEBI:64612"/>
        <dbReference type="EC" id="4.1.1.65"/>
    </reaction>
</comment>
<protein>
    <recommendedName>
        <fullName evidence="12">Phosphatidylserine decarboxylase proenzyme 1, mitochondrial</fullName>
        <ecNumber evidence="12">4.1.1.65</ecNumber>
    </recommendedName>
    <component>
        <recommendedName>
            <fullName evidence="12">Phosphatidylserine decarboxylase 1 beta chain</fullName>
        </recommendedName>
    </component>
    <component>
        <recommendedName>
            <fullName evidence="12">Phosphatidylserine decarboxylase 1 alpha chain</fullName>
        </recommendedName>
    </component>
</protein>
<keyword evidence="12" id="KW-0999">Mitochondrion inner membrane</keyword>
<dbReference type="GO" id="GO:0004609">
    <property type="term" value="F:phosphatidylserine decarboxylase activity"/>
    <property type="evidence" value="ECO:0007669"/>
    <property type="project" value="UniProtKB-UniRule"/>
</dbReference>
<evidence type="ECO:0000256" key="10">
    <source>
        <dbReference type="ARBA" id="ARBA00023264"/>
    </source>
</evidence>
<evidence type="ECO:0000256" key="7">
    <source>
        <dbReference type="ARBA" id="ARBA00023136"/>
    </source>
</evidence>
<dbReference type="OrthoDB" id="4330at2759"/>
<organism evidence="13 14">
    <name type="scientific">Bifiguratus adelaidae</name>
    <dbReference type="NCBI Taxonomy" id="1938954"/>
    <lineage>
        <taxon>Eukaryota</taxon>
        <taxon>Fungi</taxon>
        <taxon>Fungi incertae sedis</taxon>
        <taxon>Mucoromycota</taxon>
        <taxon>Mucoromycotina</taxon>
        <taxon>Endogonomycetes</taxon>
        <taxon>Endogonales</taxon>
        <taxon>Endogonales incertae sedis</taxon>
        <taxon>Bifiguratus</taxon>
    </lineage>
</organism>
<keyword evidence="3 12" id="KW-0812">Transmembrane</keyword>
<comment type="cofactor">
    <cofactor evidence="12">
        <name>pyruvate</name>
        <dbReference type="ChEBI" id="CHEBI:15361"/>
    </cofactor>
    <text evidence="12">Binds 1 pyruvoyl group covalently per subunit.</text>
</comment>
<dbReference type="PANTHER" id="PTHR10067">
    <property type="entry name" value="PHOSPHATIDYLSERINE DECARBOXYLASE"/>
    <property type="match status" value="1"/>
</dbReference>
<name>A0A261XWA1_9FUNG</name>
<keyword evidence="12" id="KW-0496">Mitochondrion</keyword>
<feature type="site" description="Cleavage (non-hydrolytic); by autocatalysis" evidence="12">
    <location>
        <begin position="390"/>
        <end position="391"/>
    </location>
</feature>
<keyword evidence="14" id="KW-1185">Reference proteome</keyword>
<keyword evidence="8 12" id="KW-0594">Phospholipid biosynthesis</keyword>
<evidence type="ECO:0000256" key="8">
    <source>
        <dbReference type="ARBA" id="ARBA00023209"/>
    </source>
</evidence>
<dbReference type="NCBIfam" id="TIGR00163">
    <property type="entry name" value="PS_decarb"/>
    <property type="match status" value="1"/>
</dbReference>
<dbReference type="InterPro" id="IPR003817">
    <property type="entry name" value="PS_Dcarbxylase"/>
</dbReference>
<keyword evidence="11 12" id="KW-0670">Pyruvate</keyword>
<evidence type="ECO:0000256" key="6">
    <source>
        <dbReference type="ARBA" id="ARBA00023098"/>
    </source>
</evidence>
<feature type="topological domain" description="Mitochondrial matrix" evidence="12">
    <location>
        <begin position="1"/>
        <end position="40"/>
    </location>
</feature>
<dbReference type="HAMAP" id="MF_03208">
    <property type="entry name" value="PS_decarb_PSD_B_type1_euk"/>
    <property type="match status" value="1"/>
</dbReference>
<feature type="chain" id="PRO_5023565129" description="Phosphatidylserine decarboxylase 1 alpha chain" evidence="12">
    <location>
        <begin position="391"/>
        <end position="423"/>
    </location>
</feature>
<feature type="active site" description="Charge relay system; for autoendoproteolytic cleavage activity" evidence="12">
    <location>
        <position position="278"/>
    </location>
</feature>
<evidence type="ECO:0000256" key="9">
    <source>
        <dbReference type="ARBA" id="ARBA00023239"/>
    </source>
</evidence>
<keyword evidence="4 12" id="KW-0210">Decarboxylase</keyword>
<dbReference type="GO" id="GO:0006646">
    <property type="term" value="P:phosphatidylethanolamine biosynthetic process"/>
    <property type="evidence" value="ECO:0007669"/>
    <property type="project" value="UniProtKB-UniRule"/>
</dbReference>
<comment type="subcellular location">
    <molecule>Phosphatidylserine decarboxylase 1 beta chain</molecule>
    <subcellularLocation>
        <location evidence="12">Mitochondrion inner membrane</location>
        <topology evidence="12">Single-pass membrane protein</topology>
        <orientation evidence="12">Intermembrane side</orientation>
    </subcellularLocation>
</comment>
<feature type="active site" description="Charge relay system; for autoendoproteolytic cleavage activity" evidence="12">
    <location>
        <position position="163"/>
    </location>
</feature>
<dbReference type="EMBL" id="MVBO01000141">
    <property type="protein sequence ID" value="OZJ02598.1"/>
    <property type="molecule type" value="Genomic_DNA"/>
</dbReference>
<evidence type="ECO:0000256" key="11">
    <source>
        <dbReference type="ARBA" id="ARBA00023317"/>
    </source>
</evidence>
<feature type="modified residue" description="Pyruvic acid (Ser); by autocatalysis" evidence="12">
    <location>
        <position position="391"/>
    </location>
</feature>
<dbReference type="Proteomes" id="UP000242875">
    <property type="component" value="Unassembled WGS sequence"/>
</dbReference>
<evidence type="ECO:0000313" key="14">
    <source>
        <dbReference type="Proteomes" id="UP000242875"/>
    </source>
</evidence>
<feature type="topological domain" description="Mitochondrial intermembrane" evidence="12">
    <location>
        <begin position="60"/>
        <end position="423"/>
    </location>
</feature>
<comment type="pathway">
    <text evidence="12">Phospholipid metabolism; phosphatidylethanolamine biosynthesis; phosphatidylethanolamine from CDP-diacylglycerol: step 2/2.</text>
</comment>
<keyword evidence="12" id="KW-0865">Zymogen</keyword>
<dbReference type="AlphaFoldDB" id="A0A261XWA1"/>
<keyword evidence="10 12" id="KW-1208">Phospholipid metabolism</keyword>
<dbReference type="UniPathway" id="UPA00558">
    <property type="reaction ID" value="UER00616"/>
</dbReference>
<dbReference type="GO" id="GO:0016540">
    <property type="term" value="P:protein autoprocessing"/>
    <property type="evidence" value="ECO:0007669"/>
    <property type="project" value="UniProtKB-UniRule"/>
</dbReference>
<dbReference type="PANTHER" id="PTHR10067:SF6">
    <property type="entry name" value="PHOSPHATIDYLSERINE DECARBOXYLASE PROENZYME, MITOCHONDRIAL"/>
    <property type="match status" value="1"/>
</dbReference>
<comment type="similarity">
    <text evidence="12">Belongs to the phosphatidylserine decarboxylase family. PSD-B subfamily. Eukaryotic type I sub-subfamily.</text>
</comment>
<evidence type="ECO:0000256" key="3">
    <source>
        <dbReference type="ARBA" id="ARBA00022692"/>
    </source>
</evidence>
<keyword evidence="6 12" id="KW-0443">Lipid metabolism</keyword>
<dbReference type="GO" id="GO:0005743">
    <property type="term" value="C:mitochondrial inner membrane"/>
    <property type="evidence" value="ECO:0007669"/>
    <property type="project" value="UniProtKB-SubCell"/>
</dbReference>
<evidence type="ECO:0000256" key="4">
    <source>
        <dbReference type="ARBA" id="ARBA00022793"/>
    </source>
</evidence>
<dbReference type="InterPro" id="IPR033661">
    <property type="entry name" value="PSD_type1_euk"/>
</dbReference>
<keyword evidence="5 12" id="KW-1133">Transmembrane helix</keyword>
<feature type="active site" description="Charge relay system; for autoendoproteolytic cleavage activity" evidence="12">
    <location>
        <position position="391"/>
    </location>
</feature>
<evidence type="ECO:0000256" key="12">
    <source>
        <dbReference type="HAMAP-Rule" id="MF_03208"/>
    </source>
</evidence>
<comment type="pathway">
    <text evidence="1">Lipid metabolism.</text>
</comment>
<sequence length="423" mass="47176">MSIRLGLLTTVARRPRLVHSQPPCIRHYSSVQPRSPRARIVYIGGIATLTATAYVQWHNKVERDNERLHREDKAYISGPWQVQVAAALPLKAISRLWGRFNNMTIPEPLRVPGFRLYSWLFGCNLDEMAEPDLRKYPNLAAFFYRPLKDGVRPIQQGLVSPADGTILHVGLVHERQIEQVKGLTYSLDALIGHDAESAQPSTLHPVTQDEFAEVNGIPYGLDDMIGTNAQQVESSVGKDATPAHLRGSNDPRFKTVASNTTLYYCVIYLAPGDYHRFHSPTDWVVEKRRHFAGELFSVSPYFVKLLADLFVLNERVVLLGRWRYGFFSMTPVGATNVGSIKINFDEALRTNEKEALAGGTYTEVSFQSAGPQLGGKLARKGEELGGFELGSTIVLCFEAPQDFQFSIESGQKIKVGETLGMIL</sequence>